<dbReference type="NCBIfam" id="TIGR01067">
    <property type="entry name" value="rplN_bact"/>
    <property type="match status" value="1"/>
</dbReference>
<organism evidence="5">
    <name type="scientific">Spumella sp. NIES-1846</name>
    <dbReference type="NCBI Taxonomy" id="2490549"/>
    <lineage>
        <taxon>Eukaryota</taxon>
        <taxon>Sar</taxon>
        <taxon>Stramenopiles</taxon>
        <taxon>Ochrophyta</taxon>
        <taxon>Chrysophyceae</taxon>
        <taxon>Chromulinales</taxon>
        <taxon>Chromulinaceae</taxon>
        <taxon>Spumella</taxon>
    </lineage>
</organism>
<keyword evidence="5" id="KW-0934">Plastid</keyword>
<dbReference type="CDD" id="cd00337">
    <property type="entry name" value="Ribosomal_uL14"/>
    <property type="match status" value="1"/>
</dbReference>
<sequence>MIYIQTLLNVADNSGAQKVLCINILGHNRKFGLIGDNIRVSIKKTKPTKNFKKGEVMDATIVRTKKVITRNNGFSFSFFENSVIIFKIVNKNFVPSFTRILGTIPKELKKNSRCTKLLSLADNLI</sequence>
<comment type="similarity">
    <text evidence="1 4">Belongs to the universal ribosomal protein uL14 family.</text>
</comment>
<dbReference type="Gene3D" id="2.40.150.20">
    <property type="entry name" value="Ribosomal protein L14"/>
    <property type="match status" value="1"/>
</dbReference>
<dbReference type="GO" id="GO:0005762">
    <property type="term" value="C:mitochondrial large ribosomal subunit"/>
    <property type="evidence" value="ECO:0007669"/>
    <property type="project" value="TreeGrafter"/>
</dbReference>
<dbReference type="PANTHER" id="PTHR11761:SF3">
    <property type="entry name" value="LARGE RIBOSOMAL SUBUNIT PROTEIN UL14M"/>
    <property type="match status" value="1"/>
</dbReference>
<dbReference type="PANTHER" id="PTHR11761">
    <property type="entry name" value="50S/60S RIBOSOMAL PROTEIN L14/L23"/>
    <property type="match status" value="1"/>
</dbReference>
<evidence type="ECO:0000256" key="2">
    <source>
        <dbReference type="ARBA" id="ARBA00022980"/>
    </source>
</evidence>
<accession>A0A455REE9</accession>
<evidence type="ECO:0000313" key="5">
    <source>
        <dbReference type="EMBL" id="BBH43080.1"/>
    </source>
</evidence>
<evidence type="ECO:0000256" key="4">
    <source>
        <dbReference type="RuleBase" id="RU003949"/>
    </source>
</evidence>
<evidence type="ECO:0000256" key="1">
    <source>
        <dbReference type="ARBA" id="ARBA00010745"/>
    </source>
</evidence>
<geneLocation type="plastid" evidence="5"/>
<dbReference type="AlphaFoldDB" id="A0A455REE9"/>
<dbReference type="InterPro" id="IPR000218">
    <property type="entry name" value="Ribosomal_uL14"/>
</dbReference>
<dbReference type="InterPro" id="IPR005745">
    <property type="entry name" value="Ribosomal_uL14_bac-type"/>
</dbReference>
<name>A0A455REE9_9STRA</name>
<dbReference type="Pfam" id="PF00238">
    <property type="entry name" value="Ribosomal_L14"/>
    <property type="match status" value="1"/>
</dbReference>
<protein>
    <submittedName>
        <fullName evidence="5">Ribosomal protein L14</fullName>
    </submittedName>
</protein>
<proteinExistence type="inferred from homology"/>
<dbReference type="GO" id="GO:0070180">
    <property type="term" value="F:large ribosomal subunit rRNA binding"/>
    <property type="evidence" value="ECO:0007669"/>
    <property type="project" value="TreeGrafter"/>
</dbReference>
<dbReference type="InterPro" id="IPR036853">
    <property type="entry name" value="Ribosomal_uL14_sf"/>
</dbReference>
<dbReference type="SMART" id="SM01374">
    <property type="entry name" value="Ribosomal_L14"/>
    <property type="match status" value="1"/>
</dbReference>
<gene>
    <name evidence="5" type="primary">rpl14</name>
</gene>
<keyword evidence="2 4" id="KW-0689">Ribosomal protein</keyword>
<evidence type="ECO:0000256" key="3">
    <source>
        <dbReference type="ARBA" id="ARBA00023274"/>
    </source>
</evidence>
<dbReference type="GO" id="GO:0006412">
    <property type="term" value="P:translation"/>
    <property type="evidence" value="ECO:0007669"/>
    <property type="project" value="InterPro"/>
</dbReference>
<dbReference type="GO" id="GO:0003735">
    <property type="term" value="F:structural constituent of ribosome"/>
    <property type="evidence" value="ECO:0007669"/>
    <property type="project" value="InterPro"/>
</dbReference>
<dbReference type="SUPFAM" id="SSF50193">
    <property type="entry name" value="Ribosomal protein L14"/>
    <property type="match status" value="1"/>
</dbReference>
<dbReference type="HAMAP" id="MF_01367">
    <property type="entry name" value="Ribosomal_uL14"/>
    <property type="match status" value="1"/>
</dbReference>
<keyword evidence="3 4" id="KW-0687">Ribonucleoprotein</keyword>
<reference evidence="5" key="1">
    <citation type="journal article" date="2019" name="Proc. Natl. Acad. Sci. U.S.A.">
        <title>Principles of plastid reductive evolution illuminated by nonphotosynthetic chrysophytes.</title>
        <authorList>
            <person name="Dorrell R.G."/>
            <person name="Azuma T."/>
            <person name="Nomura M."/>
            <person name="Audren de Kerdre G."/>
            <person name="Paoli L."/>
            <person name="Yang S."/>
            <person name="Bowler C."/>
            <person name="Ishii K."/>
            <person name="Miyashita H."/>
            <person name="Gile G.H."/>
            <person name="Kamikawa R."/>
        </authorList>
    </citation>
    <scope>NUCLEOTIDE SEQUENCE</scope>
    <source>
        <strain evidence="5">NIES-1846</strain>
    </source>
</reference>
<dbReference type="EMBL" id="AP019363">
    <property type="protein sequence ID" value="BBH43080.1"/>
    <property type="molecule type" value="Genomic_DNA"/>
</dbReference>